<dbReference type="SMART" id="SM00354">
    <property type="entry name" value="HTH_LACI"/>
    <property type="match status" value="1"/>
</dbReference>
<dbReference type="Proteomes" id="UP000636960">
    <property type="component" value="Unassembled WGS sequence"/>
</dbReference>
<dbReference type="Pfam" id="PF13377">
    <property type="entry name" value="Peripla_BP_3"/>
    <property type="match status" value="1"/>
</dbReference>
<dbReference type="EMBL" id="BOMV01000071">
    <property type="protein sequence ID" value="GIE99218.1"/>
    <property type="molecule type" value="Genomic_DNA"/>
</dbReference>
<dbReference type="InterPro" id="IPR046335">
    <property type="entry name" value="LacI/GalR-like_sensor"/>
</dbReference>
<dbReference type="Gene3D" id="3.40.50.2300">
    <property type="match status" value="2"/>
</dbReference>
<accession>A0A919MXR1</accession>
<dbReference type="SUPFAM" id="SSF47413">
    <property type="entry name" value="lambda repressor-like DNA-binding domains"/>
    <property type="match status" value="1"/>
</dbReference>
<organism evidence="5 6">
    <name type="scientific">Paractinoplanes rishiriensis</name>
    <dbReference type="NCBI Taxonomy" id="1050105"/>
    <lineage>
        <taxon>Bacteria</taxon>
        <taxon>Bacillati</taxon>
        <taxon>Actinomycetota</taxon>
        <taxon>Actinomycetes</taxon>
        <taxon>Micromonosporales</taxon>
        <taxon>Micromonosporaceae</taxon>
        <taxon>Paractinoplanes</taxon>
    </lineage>
</organism>
<protein>
    <submittedName>
        <fullName evidence="5">LacI family transcriptional regulator</fullName>
    </submittedName>
</protein>
<evidence type="ECO:0000256" key="1">
    <source>
        <dbReference type="ARBA" id="ARBA00023015"/>
    </source>
</evidence>
<dbReference type="GO" id="GO:0003700">
    <property type="term" value="F:DNA-binding transcription factor activity"/>
    <property type="evidence" value="ECO:0007669"/>
    <property type="project" value="TreeGrafter"/>
</dbReference>
<evidence type="ECO:0000313" key="6">
    <source>
        <dbReference type="Proteomes" id="UP000636960"/>
    </source>
</evidence>
<keyword evidence="3" id="KW-0804">Transcription</keyword>
<feature type="domain" description="HTH lacI-type" evidence="4">
    <location>
        <begin position="4"/>
        <end position="60"/>
    </location>
</feature>
<dbReference type="PANTHER" id="PTHR30146">
    <property type="entry name" value="LACI-RELATED TRANSCRIPTIONAL REPRESSOR"/>
    <property type="match status" value="1"/>
</dbReference>
<dbReference type="GO" id="GO:0000976">
    <property type="term" value="F:transcription cis-regulatory region binding"/>
    <property type="evidence" value="ECO:0007669"/>
    <property type="project" value="TreeGrafter"/>
</dbReference>
<evidence type="ECO:0000256" key="3">
    <source>
        <dbReference type="ARBA" id="ARBA00023163"/>
    </source>
</evidence>
<dbReference type="Gene3D" id="1.10.260.40">
    <property type="entry name" value="lambda repressor-like DNA-binding domains"/>
    <property type="match status" value="1"/>
</dbReference>
<dbReference type="Pfam" id="PF00356">
    <property type="entry name" value="LacI"/>
    <property type="match status" value="1"/>
</dbReference>
<dbReference type="InterPro" id="IPR010982">
    <property type="entry name" value="Lambda_DNA-bd_dom_sf"/>
</dbReference>
<dbReference type="CDD" id="cd06267">
    <property type="entry name" value="PBP1_LacI_sugar_binding-like"/>
    <property type="match status" value="1"/>
</dbReference>
<evidence type="ECO:0000313" key="5">
    <source>
        <dbReference type="EMBL" id="GIE99218.1"/>
    </source>
</evidence>
<dbReference type="PANTHER" id="PTHR30146:SF138">
    <property type="entry name" value="TRANSCRIPTIONAL REGULATORY PROTEIN"/>
    <property type="match status" value="1"/>
</dbReference>
<dbReference type="AlphaFoldDB" id="A0A919MXR1"/>
<sequence>MDRLTIKDVARAAGVHPATASRALDPRLPGRISPATTERVVRAAAELGYVVDPVGRSLRTQRSGTVGVLVPDLLNPFYPPVVRGVQNVLREHGFEGLIASTDNDLRRGAELLDLFRARRCEGYVIASAGRRDAAVAALAGQGVPMVLVNRLTEVDVPSVTSDDACGIRNAVTHLRALGHTAIGHVAGPAGISVTGTRAAAYRAALRTAGITPRPAWVVRAGQYTAAAGEVACRGLLERGEVTAILAGNDMIAVGCLAAIAERGLRCPQDVSLVGINNMPLAEWLRPPLTTVAIAQEELGAQAARLVLARIVDPRADAGSVALATELIVRESTGPVRPAARS</sequence>
<comment type="caution">
    <text evidence="5">The sequence shown here is derived from an EMBL/GenBank/DDBJ whole genome shotgun (WGS) entry which is preliminary data.</text>
</comment>
<name>A0A919MXR1_9ACTN</name>
<gene>
    <name evidence="5" type="ORF">Ari01nite_66830</name>
</gene>
<keyword evidence="6" id="KW-1185">Reference proteome</keyword>
<keyword evidence="2" id="KW-0238">DNA-binding</keyword>
<evidence type="ECO:0000259" key="4">
    <source>
        <dbReference type="PROSITE" id="PS50932"/>
    </source>
</evidence>
<dbReference type="InterPro" id="IPR028082">
    <property type="entry name" value="Peripla_BP_I"/>
</dbReference>
<dbReference type="InterPro" id="IPR000843">
    <property type="entry name" value="HTH_LacI"/>
</dbReference>
<dbReference type="RefSeq" id="WP_203786228.1">
    <property type="nucleotide sequence ID" value="NZ_BOMV01000071.1"/>
</dbReference>
<dbReference type="CDD" id="cd01392">
    <property type="entry name" value="HTH_LacI"/>
    <property type="match status" value="1"/>
</dbReference>
<evidence type="ECO:0000256" key="2">
    <source>
        <dbReference type="ARBA" id="ARBA00023125"/>
    </source>
</evidence>
<keyword evidence="1" id="KW-0805">Transcription regulation</keyword>
<reference evidence="5" key="1">
    <citation type="submission" date="2021-01" db="EMBL/GenBank/DDBJ databases">
        <title>Whole genome shotgun sequence of Actinoplanes rishiriensis NBRC 108556.</title>
        <authorList>
            <person name="Komaki H."/>
            <person name="Tamura T."/>
        </authorList>
    </citation>
    <scope>NUCLEOTIDE SEQUENCE</scope>
    <source>
        <strain evidence="5">NBRC 108556</strain>
    </source>
</reference>
<proteinExistence type="predicted"/>
<dbReference type="SUPFAM" id="SSF53822">
    <property type="entry name" value="Periplasmic binding protein-like I"/>
    <property type="match status" value="1"/>
</dbReference>
<dbReference type="PROSITE" id="PS50932">
    <property type="entry name" value="HTH_LACI_2"/>
    <property type="match status" value="1"/>
</dbReference>